<comment type="similarity">
    <text evidence="2">Belongs to the plant rapid alkalinization factor (RALF) family.</text>
</comment>
<dbReference type="GO" id="GO:0040008">
    <property type="term" value="P:regulation of growth"/>
    <property type="evidence" value="ECO:0007669"/>
    <property type="project" value="UniProtKB-ARBA"/>
</dbReference>
<organism evidence="8 9">
    <name type="scientific">Cucurbita moschata</name>
    <name type="common">Winter crookneck squash</name>
    <name type="synonym">Cucurbita pepo var. moschata</name>
    <dbReference type="NCBI Taxonomy" id="3662"/>
    <lineage>
        <taxon>Eukaryota</taxon>
        <taxon>Viridiplantae</taxon>
        <taxon>Streptophyta</taxon>
        <taxon>Embryophyta</taxon>
        <taxon>Tracheophyta</taxon>
        <taxon>Spermatophyta</taxon>
        <taxon>Magnoliopsida</taxon>
        <taxon>eudicotyledons</taxon>
        <taxon>Gunneridae</taxon>
        <taxon>Pentapetalae</taxon>
        <taxon>rosids</taxon>
        <taxon>fabids</taxon>
        <taxon>Cucurbitales</taxon>
        <taxon>Cucurbitaceae</taxon>
        <taxon>Cucurbiteae</taxon>
        <taxon>Cucurbita</taxon>
    </lineage>
</organism>
<proteinExistence type="inferred from homology"/>
<dbReference type="PANTHER" id="PTHR33136">
    <property type="entry name" value="RAPID ALKALINIZATION FACTOR-LIKE"/>
    <property type="match status" value="1"/>
</dbReference>
<dbReference type="Pfam" id="PF05498">
    <property type="entry name" value="RALF"/>
    <property type="match status" value="1"/>
</dbReference>
<keyword evidence="6" id="KW-1015">Disulfide bond</keyword>
<dbReference type="GO" id="GO:0019722">
    <property type="term" value="P:calcium-mediated signaling"/>
    <property type="evidence" value="ECO:0007669"/>
    <property type="project" value="TreeGrafter"/>
</dbReference>
<dbReference type="InterPro" id="IPR008801">
    <property type="entry name" value="RALF"/>
</dbReference>
<protein>
    <submittedName>
        <fullName evidence="9">Protein RALF-like 4</fullName>
    </submittedName>
</protein>
<dbReference type="Proteomes" id="UP000504609">
    <property type="component" value="Unplaced"/>
</dbReference>
<evidence type="ECO:0000256" key="7">
    <source>
        <dbReference type="SAM" id="SignalP"/>
    </source>
</evidence>
<accession>A0A6J1EU43</accession>
<keyword evidence="4" id="KW-0372">Hormone</keyword>
<sequence length="115" mass="13214">MKLCLFLVFVVFVSAIAAPHSFAFYETSLTHDNSKYGFFDGDSTSATEDSRRQLFQYGTNNKYSRNRYLSYYSLRPSSILCGQHGSSYYDCKKRKKVNPYHRSCTAISKCARIAE</sequence>
<dbReference type="GO" id="GO:0005179">
    <property type="term" value="F:hormone activity"/>
    <property type="evidence" value="ECO:0007669"/>
    <property type="project" value="UniProtKB-KW"/>
</dbReference>
<evidence type="ECO:0000313" key="9">
    <source>
        <dbReference type="RefSeq" id="XP_022931602.1"/>
    </source>
</evidence>
<evidence type="ECO:0000313" key="8">
    <source>
        <dbReference type="Proteomes" id="UP000504609"/>
    </source>
</evidence>
<evidence type="ECO:0000256" key="2">
    <source>
        <dbReference type="ARBA" id="ARBA00009178"/>
    </source>
</evidence>
<keyword evidence="3" id="KW-0964">Secreted</keyword>
<dbReference type="GO" id="GO:0009506">
    <property type="term" value="C:plasmodesma"/>
    <property type="evidence" value="ECO:0007669"/>
    <property type="project" value="TreeGrafter"/>
</dbReference>
<feature type="chain" id="PRO_5026941841" evidence="7">
    <location>
        <begin position="24"/>
        <end position="115"/>
    </location>
</feature>
<dbReference type="KEGG" id="cmos:111437769"/>
<evidence type="ECO:0000256" key="6">
    <source>
        <dbReference type="ARBA" id="ARBA00023157"/>
    </source>
</evidence>
<evidence type="ECO:0000256" key="1">
    <source>
        <dbReference type="ARBA" id="ARBA00004613"/>
    </source>
</evidence>
<dbReference type="GeneID" id="111437769"/>
<reference evidence="9" key="1">
    <citation type="submission" date="2025-08" db="UniProtKB">
        <authorList>
            <consortium name="RefSeq"/>
        </authorList>
    </citation>
    <scope>IDENTIFICATION</scope>
    <source>
        <tissue evidence="9">Young leaves</tissue>
    </source>
</reference>
<name>A0A6J1EU43_CUCMO</name>
<evidence type="ECO:0000256" key="5">
    <source>
        <dbReference type="ARBA" id="ARBA00022729"/>
    </source>
</evidence>
<feature type="signal peptide" evidence="7">
    <location>
        <begin position="1"/>
        <end position="23"/>
    </location>
</feature>
<dbReference type="AlphaFoldDB" id="A0A6J1EU43"/>
<dbReference type="PANTHER" id="PTHR33136:SF6">
    <property type="entry name" value="PROTEIN RALF-LIKE 34"/>
    <property type="match status" value="1"/>
</dbReference>
<evidence type="ECO:0000256" key="4">
    <source>
        <dbReference type="ARBA" id="ARBA00022702"/>
    </source>
</evidence>
<keyword evidence="8" id="KW-1185">Reference proteome</keyword>
<evidence type="ECO:0000256" key="3">
    <source>
        <dbReference type="ARBA" id="ARBA00022525"/>
    </source>
</evidence>
<dbReference type="GO" id="GO:0005576">
    <property type="term" value="C:extracellular region"/>
    <property type="evidence" value="ECO:0007669"/>
    <property type="project" value="UniProtKB-SubCell"/>
</dbReference>
<keyword evidence="5 7" id="KW-0732">Signal</keyword>
<comment type="subcellular location">
    <subcellularLocation>
        <location evidence="1">Secreted</location>
    </subcellularLocation>
</comment>
<dbReference type="RefSeq" id="XP_022931602.1">
    <property type="nucleotide sequence ID" value="XM_023075834.1"/>
</dbReference>
<gene>
    <name evidence="9" type="primary">LOC111437769</name>
</gene>